<evidence type="ECO:0000313" key="4">
    <source>
        <dbReference type="EMBL" id="KAJ5196640.1"/>
    </source>
</evidence>
<organism evidence="4 5">
    <name type="scientific">Penicillium cf. viridicatum</name>
    <dbReference type="NCBI Taxonomy" id="2972119"/>
    <lineage>
        <taxon>Eukaryota</taxon>
        <taxon>Fungi</taxon>
        <taxon>Dikarya</taxon>
        <taxon>Ascomycota</taxon>
        <taxon>Pezizomycotina</taxon>
        <taxon>Eurotiomycetes</taxon>
        <taxon>Eurotiomycetidae</taxon>
        <taxon>Eurotiales</taxon>
        <taxon>Aspergillaceae</taxon>
        <taxon>Penicillium</taxon>
    </lineage>
</organism>
<feature type="repeat" description="ANK" evidence="2">
    <location>
        <begin position="784"/>
        <end position="816"/>
    </location>
</feature>
<reference evidence="4" key="1">
    <citation type="submission" date="2022-11" db="EMBL/GenBank/DDBJ databases">
        <authorList>
            <person name="Petersen C."/>
        </authorList>
    </citation>
    <scope>NUCLEOTIDE SEQUENCE</scope>
    <source>
        <strain evidence="4">IBT 20477</strain>
    </source>
</reference>
<dbReference type="Pfam" id="PF24883">
    <property type="entry name" value="NPHP3_N"/>
    <property type="match status" value="1"/>
</dbReference>
<dbReference type="InterPro" id="IPR003593">
    <property type="entry name" value="AAA+_ATPase"/>
</dbReference>
<dbReference type="InterPro" id="IPR027417">
    <property type="entry name" value="P-loop_NTPase"/>
</dbReference>
<feature type="repeat" description="ANK" evidence="2">
    <location>
        <begin position="817"/>
        <end position="849"/>
    </location>
</feature>
<dbReference type="Pfam" id="PF22939">
    <property type="entry name" value="WHD_GPIID"/>
    <property type="match status" value="1"/>
</dbReference>
<dbReference type="InterPro" id="IPR056884">
    <property type="entry name" value="NPHP3-like_N"/>
</dbReference>
<dbReference type="AlphaFoldDB" id="A0A9W9JGR4"/>
<accession>A0A9W9JGR4</accession>
<keyword evidence="2" id="KW-0040">ANK repeat</keyword>
<dbReference type="Gene3D" id="1.25.40.20">
    <property type="entry name" value="Ankyrin repeat-containing domain"/>
    <property type="match status" value="2"/>
</dbReference>
<comment type="caution">
    <text evidence="4">The sequence shown here is derived from an EMBL/GenBank/DDBJ whole genome shotgun (WGS) entry which is preliminary data.</text>
</comment>
<dbReference type="PROSITE" id="PS50088">
    <property type="entry name" value="ANK_REPEAT"/>
    <property type="match status" value="3"/>
</dbReference>
<dbReference type="SMART" id="SM00248">
    <property type="entry name" value="ANK"/>
    <property type="match status" value="7"/>
</dbReference>
<dbReference type="Proteomes" id="UP001150942">
    <property type="component" value="Unassembled WGS sequence"/>
</dbReference>
<dbReference type="Pfam" id="PF12796">
    <property type="entry name" value="Ank_2"/>
    <property type="match status" value="2"/>
</dbReference>
<name>A0A9W9JGR4_9EURO</name>
<feature type="domain" description="AAA+ ATPase" evidence="3">
    <location>
        <begin position="193"/>
        <end position="361"/>
    </location>
</feature>
<protein>
    <recommendedName>
        <fullName evidence="3">AAA+ ATPase domain-containing protein</fullName>
    </recommendedName>
</protein>
<proteinExistence type="predicted"/>
<dbReference type="SUPFAM" id="SSF52540">
    <property type="entry name" value="P-loop containing nucleoside triphosphate hydrolases"/>
    <property type="match status" value="1"/>
</dbReference>
<dbReference type="PANTHER" id="PTHR10039">
    <property type="entry name" value="AMELOGENIN"/>
    <property type="match status" value="1"/>
</dbReference>
<dbReference type="SMART" id="SM00382">
    <property type="entry name" value="AAA"/>
    <property type="match status" value="1"/>
</dbReference>
<reference evidence="4" key="2">
    <citation type="journal article" date="2023" name="IMA Fungus">
        <title>Comparative genomic study of the Penicillium genus elucidates a diverse pangenome and 15 lateral gene transfer events.</title>
        <authorList>
            <person name="Petersen C."/>
            <person name="Sorensen T."/>
            <person name="Nielsen M.R."/>
            <person name="Sondergaard T.E."/>
            <person name="Sorensen J.L."/>
            <person name="Fitzpatrick D.A."/>
            <person name="Frisvad J.C."/>
            <person name="Nielsen K.L."/>
        </authorList>
    </citation>
    <scope>NUCLEOTIDE SEQUENCE</scope>
    <source>
        <strain evidence="4">IBT 20477</strain>
    </source>
</reference>
<dbReference type="EMBL" id="JAPQKQ010000005">
    <property type="protein sequence ID" value="KAJ5196640.1"/>
    <property type="molecule type" value="Genomic_DNA"/>
</dbReference>
<sequence>MMTDPLSVAASITALLGLTASLVKHINSTVNASEDKKKLSAEIHDTTVVLATLQELVQPHAQEDLLPAAGSLKALARIMAGLEKMLVPLKARLNSDGRLKLQGVLAWPFHEKEVRETLAAVERHKMSLSLALQDIQLRTSRAIAKTELQFDEALQLLSAPDPSINHRTAYELYEPTTCSWLVNSERFNRWLNSPSILLLSGIPGCGKTVLCSAAIERVRSHVIGKSGVGLVYFDFDFQEEQKQSMEGLLLSVIVQLVYQQEKLPVQFRLLCDDFKERRGKLRGEKLLKAFHATIEQFRRVYLILDALDECGERQGVMSLIGNLVRSHAGFSILATSRDTTEISRSALGQVSTNVIYMSLDNVNMDIRTYVVNSLSRDPKLRERPSHVKAEIEAALTSGCHGIVRFRWVECQLQCLRSCLTLTSVRETLRSMPKTLAKTYDMILARIDTYYQKQAYEVLQWLAFAVRPLRLAEIAETLIIKPGVIALSEEDRLFSEFDILTIGSSLIRISNGDEVRLAHYSVKEYLMSSRLKSTALSSFHIAEQPANQYLAHACVTYLLLLNRPERLSLESFTKLPLLNYAATHWQDHANIAFRAGYREESTKIFLSDILRLMDQSQGSAYLNWLRVSDPDDWNLRNLSKREQDVPKSLYYASLLGLYIVTEALINRGVDVNARGGLFGNALQAAAFQNHPQIVCLLLQNGAEIKLNEGLHYSALNAAAVNGSEASFRILLDSCFAGRCNDSKIVGSSLVAAAASGNVEIVTLLLDHGADVNFRGNDLVALNSILAGSPIAAASFQGHMDVVQLLIAWGADVNAKGGRYGNPLQTASRAGFDCIVELLLDYGADVNAQGGVYKTALQAASAGGHQSTVRLLLKRDANDTR</sequence>
<evidence type="ECO:0000313" key="5">
    <source>
        <dbReference type="Proteomes" id="UP001150942"/>
    </source>
</evidence>
<dbReference type="InterPro" id="IPR036770">
    <property type="entry name" value="Ankyrin_rpt-contain_sf"/>
</dbReference>
<evidence type="ECO:0000256" key="2">
    <source>
        <dbReference type="PROSITE-ProRule" id="PRU00023"/>
    </source>
</evidence>
<keyword evidence="5" id="KW-1185">Reference proteome</keyword>
<dbReference type="SUPFAM" id="SSF48403">
    <property type="entry name" value="Ankyrin repeat"/>
    <property type="match status" value="1"/>
</dbReference>
<dbReference type="PROSITE" id="PS50297">
    <property type="entry name" value="ANK_REP_REGION"/>
    <property type="match status" value="3"/>
</dbReference>
<feature type="repeat" description="ANK" evidence="2">
    <location>
        <begin position="746"/>
        <end position="775"/>
    </location>
</feature>
<gene>
    <name evidence="4" type="ORF">N7449_007119</name>
</gene>
<dbReference type="PANTHER" id="PTHR10039:SF16">
    <property type="entry name" value="GPI INOSITOL-DEACYLASE"/>
    <property type="match status" value="1"/>
</dbReference>
<keyword evidence="1" id="KW-0677">Repeat</keyword>
<dbReference type="InterPro" id="IPR002110">
    <property type="entry name" value="Ankyrin_rpt"/>
</dbReference>
<evidence type="ECO:0000259" key="3">
    <source>
        <dbReference type="SMART" id="SM00382"/>
    </source>
</evidence>
<evidence type="ECO:0000256" key="1">
    <source>
        <dbReference type="ARBA" id="ARBA00022737"/>
    </source>
</evidence>
<dbReference type="OrthoDB" id="4772757at2759"/>
<dbReference type="Gene3D" id="3.40.50.300">
    <property type="entry name" value="P-loop containing nucleotide triphosphate hydrolases"/>
    <property type="match status" value="1"/>
</dbReference>
<dbReference type="Pfam" id="PF17111">
    <property type="entry name" value="PigL_N"/>
    <property type="match status" value="1"/>
</dbReference>
<dbReference type="InterPro" id="IPR031348">
    <property type="entry name" value="PigL_N"/>
</dbReference>
<dbReference type="InterPro" id="IPR054471">
    <property type="entry name" value="GPIID_WHD"/>
</dbReference>